<reference evidence="2" key="1">
    <citation type="submission" date="2022-11" db="UniProtKB">
        <authorList>
            <consortium name="WormBaseParasite"/>
        </authorList>
    </citation>
    <scope>IDENTIFICATION</scope>
</reference>
<dbReference type="AlphaFoldDB" id="A0A915J2Y8"/>
<proteinExistence type="predicted"/>
<sequence>KKNSKFWFIAISENKILGFFPVFPVETPHSQKIIKSLLIASQKEMKHSEEFVPLLEETREYVPSKENAFADFSNQKYKVEKTMMTNHLH</sequence>
<name>A0A915J2Y8_ROMCU</name>
<protein>
    <submittedName>
        <fullName evidence="2">Uncharacterized protein</fullName>
    </submittedName>
</protein>
<dbReference type="Proteomes" id="UP000887565">
    <property type="component" value="Unplaced"/>
</dbReference>
<evidence type="ECO:0000313" key="2">
    <source>
        <dbReference type="WBParaSite" id="nRc.2.0.1.t20067-RA"/>
    </source>
</evidence>
<evidence type="ECO:0000313" key="1">
    <source>
        <dbReference type="Proteomes" id="UP000887565"/>
    </source>
</evidence>
<organism evidence="1 2">
    <name type="scientific">Romanomermis culicivorax</name>
    <name type="common">Nematode worm</name>
    <dbReference type="NCBI Taxonomy" id="13658"/>
    <lineage>
        <taxon>Eukaryota</taxon>
        <taxon>Metazoa</taxon>
        <taxon>Ecdysozoa</taxon>
        <taxon>Nematoda</taxon>
        <taxon>Enoplea</taxon>
        <taxon>Dorylaimia</taxon>
        <taxon>Mermithida</taxon>
        <taxon>Mermithoidea</taxon>
        <taxon>Mermithidae</taxon>
        <taxon>Romanomermis</taxon>
    </lineage>
</organism>
<accession>A0A915J2Y8</accession>
<dbReference type="WBParaSite" id="nRc.2.0.1.t20067-RA">
    <property type="protein sequence ID" value="nRc.2.0.1.t20067-RA"/>
    <property type="gene ID" value="nRc.2.0.1.g20067"/>
</dbReference>
<keyword evidence="1" id="KW-1185">Reference proteome</keyword>